<gene>
    <name evidence="1" type="ORF">Sango_3105700</name>
</gene>
<evidence type="ECO:0000313" key="2">
    <source>
        <dbReference type="Proteomes" id="UP001289374"/>
    </source>
</evidence>
<proteinExistence type="predicted"/>
<reference evidence="1" key="1">
    <citation type="submission" date="2020-06" db="EMBL/GenBank/DDBJ databases">
        <authorList>
            <person name="Li T."/>
            <person name="Hu X."/>
            <person name="Zhang T."/>
            <person name="Song X."/>
            <person name="Zhang H."/>
            <person name="Dai N."/>
            <person name="Sheng W."/>
            <person name="Hou X."/>
            <person name="Wei L."/>
        </authorList>
    </citation>
    <scope>NUCLEOTIDE SEQUENCE</scope>
    <source>
        <strain evidence="1">K16</strain>
        <tissue evidence="1">Leaf</tissue>
    </source>
</reference>
<protein>
    <submittedName>
        <fullName evidence="1">Uncharacterized protein</fullName>
    </submittedName>
</protein>
<name>A0AAE1T9H8_9LAMI</name>
<comment type="caution">
    <text evidence="1">The sequence shown here is derived from an EMBL/GenBank/DDBJ whole genome shotgun (WGS) entry which is preliminary data.</text>
</comment>
<dbReference type="AlphaFoldDB" id="A0AAE1T9H8"/>
<organism evidence="1 2">
    <name type="scientific">Sesamum angolense</name>
    <dbReference type="NCBI Taxonomy" id="2727404"/>
    <lineage>
        <taxon>Eukaryota</taxon>
        <taxon>Viridiplantae</taxon>
        <taxon>Streptophyta</taxon>
        <taxon>Embryophyta</taxon>
        <taxon>Tracheophyta</taxon>
        <taxon>Spermatophyta</taxon>
        <taxon>Magnoliopsida</taxon>
        <taxon>eudicotyledons</taxon>
        <taxon>Gunneridae</taxon>
        <taxon>Pentapetalae</taxon>
        <taxon>asterids</taxon>
        <taxon>lamiids</taxon>
        <taxon>Lamiales</taxon>
        <taxon>Pedaliaceae</taxon>
        <taxon>Sesamum</taxon>
    </lineage>
</organism>
<sequence length="131" mass="14067">MTILFAPATKANSQPAKNASYSASLFDEGKSNFIAYSNLSPWGLSRATPAPLPVDVDDRSTYTLHVGVEILASSYANSTTKSANTYALIAGLGWNSIPYSLNSTAHLTILPESFGLAKSCFKGWLVKMVTW</sequence>
<keyword evidence="2" id="KW-1185">Reference proteome</keyword>
<dbReference type="EMBL" id="JACGWL010000423">
    <property type="protein sequence ID" value="KAK4383944.1"/>
    <property type="molecule type" value="Genomic_DNA"/>
</dbReference>
<accession>A0AAE1T9H8</accession>
<dbReference type="Proteomes" id="UP001289374">
    <property type="component" value="Unassembled WGS sequence"/>
</dbReference>
<evidence type="ECO:0000313" key="1">
    <source>
        <dbReference type="EMBL" id="KAK4383944.1"/>
    </source>
</evidence>
<reference evidence="1" key="2">
    <citation type="journal article" date="2024" name="Plant">
        <title>Genomic evolution and insights into agronomic trait innovations of Sesamum species.</title>
        <authorList>
            <person name="Miao H."/>
            <person name="Wang L."/>
            <person name="Qu L."/>
            <person name="Liu H."/>
            <person name="Sun Y."/>
            <person name="Le M."/>
            <person name="Wang Q."/>
            <person name="Wei S."/>
            <person name="Zheng Y."/>
            <person name="Lin W."/>
            <person name="Duan Y."/>
            <person name="Cao H."/>
            <person name="Xiong S."/>
            <person name="Wang X."/>
            <person name="Wei L."/>
            <person name="Li C."/>
            <person name="Ma Q."/>
            <person name="Ju M."/>
            <person name="Zhao R."/>
            <person name="Li G."/>
            <person name="Mu C."/>
            <person name="Tian Q."/>
            <person name="Mei H."/>
            <person name="Zhang T."/>
            <person name="Gao T."/>
            <person name="Zhang H."/>
        </authorList>
    </citation>
    <scope>NUCLEOTIDE SEQUENCE</scope>
    <source>
        <strain evidence="1">K16</strain>
    </source>
</reference>